<protein>
    <submittedName>
        <fullName evidence="2">Uncharacterized protein</fullName>
    </submittedName>
</protein>
<organism evidence="2 3">
    <name type="scientific">Microscilla marina ATCC 23134</name>
    <dbReference type="NCBI Taxonomy" id="313606"/>
    <lineage>
        <taxon>Bacteria</taxon>
        <taxon>Pseudomonadati</taxon>
        <taxon>Bacteroidota</taxon>
        <taxon>Cytophagia</taxon>
        <taxon>Cytophagales</taxon>
        <taxon>Microscillaceae</taxon>
        <taxon>Microscilla</taxon>
    </lineage>
</organism>
<proteinExistence type="predicted"/>
<keyword evidence="1" id="KW-0732">Signal</keyword>
<gene>
    <name evidence="2" type="ORF">M23134_07510</name>
</gene>
<dbReference type="SUPFAM" id="SSF101898">
    <property type="entry name" value="NHL repeat"/>
    <property type="match status" value="1"/>
</dbReference>
<feature type="signal peptide" evidence="1">
    <location>
        <begin position="1"/>
        <end position="23"/>
    </location>
</feature>
<keyword evidence="3" id="KW-1185">Reference proteome</keyword>
<dbReference type="eggNOG" id="ENOG5032S49">
    <property type="taxonomic scope" value="Bacteria"/>
</dbReference>
<name>A1ZF00_MICM2</name>
<comment type="caution">
    <text evidence="2">The sequence shown here is derived from an EMBL/GenBank/DDBJ whole genome shotgun (WGS) entry which is preliminary data.</text>
</comment>
<dbReference type="RefSeq" id="WP_002694250.1">
    <property type="nucleotide sequence ID" value="NZ_AAWS01000004.1"/>
</dbReference>
<evidence type="ECO:0000313" key="2">
    <source>
        <dbReference type="EMBL" id="EAY31102.1"/>
    </source>
</evidence>
<evidence type="ECO:0000313" key="3">
    <source>
        <dbReference type="Proteomes" id="UP000004095"/>
    </source>
</evidence>
<dbReference type="OrthoDB" id="1116010at2"/>
<dbReference type="EMBL" id="AAWS01000004">
    <property type="protein sequence ID" value="EAY31102.1"/>
    <property type="molecule type" value="Genomic_DNA"/>
</dbReference>
<evidence type="ECO:0000256" key="1">
    <source>
        <dbReference type="SAM" id="SignalP"/>
    </source>
</evidence>
<accession>A1ZF00</accession>
<dbReference type="AlphaFoldDB" id="A1ZF00"/>
<dbReference type="Proteomes" id="UP000004095">
    <property type="component" value="Unassembled WGS sequence"/>
</dbReference>
<reference evidence="2 3" key="1">
    <citation type="submission" date="2007-01" db="EMBL/GenBank/DDBJ databases">
        <authorList>
            <person name="Haygood M."/>
            <person name="Podell S."/>
            <person name="Anderson C."/>
            <person name="Hopkinson B."/>
            <person name="Roe K."/>
            <person name="Barbeau K."/>
            <person name="Gaasterland T."/>
            <person name="Ferriera S."/>
            <person name="Johnson J."/>
            <person name="Kravitz S."/>
            <person name="Beeson K."/>
            <person name="Sutton G."/>
            <person name="Rogers Y.-H."/>
            <person name="Friedman R."/>
            <person name="Frazier M."/>
            <person name="Venter J.C."/>
        </authorList>
    </citation>
    <scope>NUCLEOTIDE SEQUENCE [LARGE SCALE GENOMIC DNA]</scope>
    <source>
        <strain evidence="2 3">ATCC 23134</strain>
    </source>
</reference>
<sequence>MVFHKRKRVYLLCFLLGQFGVLAPIQAQTYQLTKKLPLNNIIHATFDRKKNIYVADADGNVIQFDSTAKKVNIYSPEKLGVITSMVTSQTLQLFLFYQDFQEYVILDRFLNEITRQSIALPTVGYVKQAALASDNNVWIFDEGDMSIKKYNPKINKIIAHTSLDLSLGVKLNEVIHLQEHENLLYLFEKTTGIWVFDNLGSFKKRLPYLNLQSFSLARSYLYWWKNKKLTKINIYNKQEQPVSITLDNVPKVQKSRLLTPFITSSLLFIVTSSQLLIYQKNK</sequence>
<feature type="chain" id="PRO_5002641393" evidence="1">
    <location>
        <begin position="24"/>
        <end position="282"/>
    </location>
</feature>